<dbReference type="OrthoDB" id="425443at2759"/>
<evidence type="ECO:0000313" key="9">
    <source>
        <dbReference type="EMBL" id="CAE7837582.1"/>
    </source>
</evidence>
<feature type="compositionally biased region" description="Low complexity" evidence="6">
    <location>
        <begin position="1325"/>
        <end position="1343"/>
    </location>
</feature>
<dbReference type="PANTHER" id="PTHR19325:SF575">
    <property type="entry name" value="LOCOMOTION-RELATED PROTEIN HIKARU GENKI"/>
    <property type="match status" value="1"/>
</dbReference>
<feature type="domain" description="Sushi" evidence="8">
    <location>
        <begin position="218"/>
        <end position="275"/>
    </location>
</feature>
<dbReference type="InterPro" id="IPR000436">
    <property type="entry name" value="Sushi_SCR_CCP_dom"/>
</dbReference>
<evidence type="ECO:0000313" key="10">
    <source>
        <dbReference type="Proteomes" id="UP000601435"/>
    </source>
</evidence>
<evidence type="ECO:0000256" key="6">
    <source>
        <dbReference type="SAM" id="MobiDB-lite"/>
    </source>
</evidence>
<gene>
    <name evidence="9" type="primary">Svep1</name>
    <name evidence="9" type="ORF">SNEC2469_LOCUS25243</name>
</gene>
<proteinExistence type="predicted"/>
<reference evidence="9" key="1">
    <citation type="submission" date="2021-02" db="EMBL/GenBank/DDBJ databases">
        <authorList>
            <person name="Dougan E. K."/>
            <person name="Rhodes N."/>
            <person name="Thang M."/>
            <person name="Chan C."/>
        </authorList>
    </citation>
    <scope>NUCLEOTIDE SEQUENCE</scope>
</reference>
<keyword evidence="7" id="KW-0472">Membrane</keyword>
<dbReference type="Proteomes" id="UP000601435">
    <property type="component" value="Unassembled WGS sequence"/>
</dbReference>
<dbReference type="SMART" id="SM00032">
    <property type="entry name" value="CCP"/>
    <property type="match status" value="8"/>
</dbReference>
<evidence type="ECO:0000259" key="8">
    <source>
        <dbReference type="PROSITE" id="PS50923"/>
    </source>
</evidence>
<evidence type="ECO:0000256" key="7">
    <source>
        <dbReference type="SAM" id="Phobius"/>
    </source>
</evidence>
<sequence length="1645" mass="171575">MQVIPGQQPPSCRVCATIASQDWGSIGYQMDQGEIRWAPNSSCSLDDSVIDSYEVWIVDSCGQKLELVGSLSPRIQVWTAEMLECCHPSWYALPLGGLVLPPVSVGFLIVPFQGNRSFPGAMLPVYHRVQTSTTSSSSSTSTTSTSSTSSSSSSTLSTTTSGTSTSSISSSTTKSTTTSVSVTSTTSATTTTSLTSTSITSVTTTFTTRTFTYTIIPGDCPLPLTDGSQDALDCLSRTPGETCEVVCAEGFDANATTLTCGETEIFEGPLPTCTRRCIAGLPGGLGIVTSDCDGKVNGQRCEVSCDVGFTGGPVEYLCNSAGFFEGPGLECAVPTCAEEDLPSGFDTTDCANTELFGFCFVRCPPGYAFNEAVFLCQSSGIFLGTAPECQRLSCGSNLLPQQVGLNLSDCLGTFAGSSCLVSCELGYEGEASVFSCSLDGTFDGLAPSCARKVCPIPSRLVAPELSTDCAGVQHLDRCIGRCMPGFTGSPTELRCFDGLLTGPTPLCLPNTCSLFGFSLGSGVNVTDCVGARTSQNCSLDCERGYFPVGVPEMSCQSDGSFLRGGNFSCLPTPCGGISKVSPFDEARFGDSCVSQSFGDFCSVFCETGWTILGNATLMLCDAGPNSSAGYTESLSQMPAETSQGPTCVSNPCRIGLPNILGVQHDCLGKTTLQTCTVNASFGFTMVGQSSAVLQCHIDGQFLGTVPEVRTAQCPSPNFDALSVGSTCENKSIGAECWAFCKSGFTGDPQPYECVADEAANVIEVRPVAANISCQSSSSRRLGLGHLDLAAPGGVEPRRMTAACNQPAVDGFGLALPQYEHSCSSLLHDEVCIAHCSLGWDMTGSATVLLCDNGALSGGVLPACAAQPCSYNVPSAVGLQHNCSNVTTGGICFASCTEEGFEYSSGGPELFECLPSGTFSGTLPACQRRSCLDLALDDSKFAHNCRDMVFLDTCGVTCAKGWNLVGWASQFECGSEGDITGVPPTCVGNPCVNNLPVDQAFSGEDCSGLTTGMTCTVTCKPGSVLNSAVLTCGIGGSLVGELPVCLPATCATSPTLQDPSVAHDCEDVAFGQGCSVYCADGYQLASGQTGEMWQCLLDGSSISLSGVLPICEPVTCPGLTQTTNAFADNCSNVLAGESCERRCARGFRTVSGSGGSVERYNCSVNGGFNSDGVEIRCQPVSCSTDFEIPHVVHTCAGVVAGQSCFAYCAPGYGVPLPEVALPWQGFARLWQVLPWNCSADDSPAVSDAPLIDGYGLRGRVPECVPQICAYNIPFGPQFSHDCQGIVTDQSCNVSCAVGYAGPSVTWSCGTDGVLNGTYPTCSQLPATRTSTSTSTASTATGTSSSTTSTFYELVQILGDLDLLASAGFLEDAKVPEGLARGLAELLGEEGLQDEVQVTLEQNATQDSVVHVAFVVDAMFYSSQEVESFFLRARNLSEMTEPQVRALLNRNLQAAGAGREVSILSLQGMRLRASTEAAVTGTGNRDIDVVVVEGPEAEAPPDSSIGVAWLLVAAIPAIALLSGVLAWFYCKTAGRSQEPTTASTASGEVDFEQPERLIMPAAGKATKGKGAEETLAVVVDSCEDTELELKEALDALDELGIDFVEEDEQEQSERLREALAAAGIEVLEDDDQSASIDFKDSQLAIED</sequence>
<dbReference type="InterPro" id="IPR035976">
    <property type="entry name" value="Sushi/SCR/CCP_sf"/>
</dbReference>
<keyword evidence="10" id="KW-1185">Reference proteome</keyword>
<dbReference type="PROSITE" id="PS50923">
    <property type="entry name" value="SUSHI"/>
    <property type="match status" value="1"/>
</dbReference>
<keyword evidence="1" id="KW-0768">Sushi</keyword>
<feature type="non-terminal residue" evidence="9">
    <location>
        <position position="1645"/>
    </location>
</feature>
<protein>
    <submittedName>
        <fullName evidence="9">Svep1 protein</fullName>
    </submittedName>
</protein>
<evidence type="ECO:0000256" key="4">
    <source>
        <dbReference type="ARBA" id="ARBA00023180"/>
    </source>
</evidence>
<dbReference type="SUPFAM" id="SSF57535">
    <property type="entry name" value="Complement control module/SCR domain"/>
    <property type="match status" value="2"/>
</dbReference>
<evidence type="ECO:0000256" key="3">
    <source>
        <dbReference type="ARBA" id="ARBA00023157"/>
    </source>
</evidence>
<keyword evidence="3" id="KW-1015">Disulfide bond</keyword>
<accession>A0A812ZQW0</accession>
<evidence type="ECO:0000256" key="2">
    <source>
        <dbReference type="ARBA" id="ARBA00022737"/>
    </source>
</evidence>
<feature type="region of interest" description="Disordered" evidence="6">
    <location>
        <begin position="1324"/>
        <end position="1343"/>
    </location>
</feature>
<keyword evidence="2" id="KW-0677">Repeat</keyword>
<feature type="region of interest" description="Disordered" evidence="6">
    <location>
        <begin position="133"/>
        <end position="187"/>
    </location>
</feature>
<keyword evidence="7" id="KW-1133">Transmembrane helix</keyword>
<dbReference type="EMBL" id="CAJNJA010049531">
    <property type="protein sequence ID" value="CAE7837582.1"/>
    <property type="molecule type" value="Genomic_DNA"/>
</dbReference>
<evidence type="ECO:0000256" key="1">
    <source>
        <dbReference type="ARBA" id="ARBA00022659"/>
    </source>
</evidence>
<keyword evidence="5" id="KW-0175">Coiled coil</keyword>
<keyword evidence="7" id="KW-0812">Transmembrane</keyword>
<keyword evidence="4" id="KW-0325">Glycoprotein</keyword>
<feature type="transmembrane region" description="Helical" evidence="7">
    <location>
        <begin position="1505"/>
        <end position="1528"/>
    </location>
</feature>
<dbReference type="InterPro" id="IPR050350">
    <property type="entry name" value="Compl-Cell_Adhes-Reg"/>
</dbReference>
<organism evidence="9 10">
    <name type="scientific">Symbiodinium necroappetens</name>
    <dbReference type="NCBI Taxonomy" id="1628268"/>
    <lineage>
        <taxon>Eukaryota</taxon>
        <taxon>Sar</taxon>
        <taxon>Alveolata</taxon>
        <taxon>Dinophyceae</taxon>
        <taxon>Suessiales</taxon>
        <taxon>Symbiodiniaceae</taxon>
        <taxon>Symbiodinium</taxon>
    </lineage>
</organism>
<comment type="caution">
    <text evidence="9">The sequence shown here is derived from an EMBL/GenBank/DDBJ whole genome shotgun (WGS) entry which is preliminary data.</text>
</comment>
<name>A0A812ZQW0_9DINO</name>
<evidence type="ECO:0000256" key="5">
    <source>
        <dbReference type="SAM" id="Coils"/>
    </source>
</evidence>
<dbReference type="PANTHER" id="PTHR19325">
    <property type="entry name" value="COMPLEMENT COMPONENT-RELATED SUSHI DOMAIN-CONTAINING"/>
    <property type="match status" value="1"/>
</dbReference>
<feature type="coiled-coil region" evidence="5">
    <location>
        <begin position="1580"/>
        <end position="1619"/>
    </location>
</feature>